<dbReference type="Pfam" id="PF01965">
    <property type="entry name" value="DJ-1_PfpI"/>
    <property type="match status" value="1"/>
</dbReference>
<evidence type="ECO:0000313" key="5">
    <source>
        <dbReference type="EMBL" id="KAA8885704.1"/>
    </source>
</evidence>
<dbReference type="SUPFAM" id="SSF46689">
    <property type="entry name" value="Homeodomain-like"/>
    <property type="match status" value="2"/>
</dbReference>
<dbReference type="InterPro" id="IPR018062">
    <property type="entry name" value="HTH_AraC-typ_CS"/>
</dbReference>
<dbReference type="GO" id="GO:0003700">
    <property type="term" value="F:DNA-binding transcription factor activity"/>
    <property type="evidence" value="ECO:0007669"/>
    <property type="project" value="InterPro"/>
</dbReference>
<proteinExistence type="predicted"/>
<dbReference type="OrthoDB" id="4350011at2"/>
<name>A0A5N0EBZ7_9NOCA</name>
<dbReference type="PROSITE" id="PS00041">
    <property type="entry name" value="HTH_ARAC_FAMILY_1"/>
    <property type="match status" value="1"/>
</dbReference>
<dbReference type="InterPro" id="IPR029062">
    <property type="entry name" value="Class_I_gatase-like"/>
</dbReference>
<comment type="caution">
    <text evidence="5">The sequence shown here is derived from an EMBL/GenBank/DDBJ whole genome shotgun (WGS) entry which is preliminary data.</text>
</comment>
<dbReference type="InterPro" id="IPR018060">
    <property type="entry name" value="HTH_AraC"/>
</dbReference>
<feature type="domain" description="HTH araC/xylS-type" evidence="4">
    <location>
        <begin position="220"/>
        <end position="318"/>
    </location>
</feature>
<dbReference type="SUPFAM" id="SSF52317">
    <property type="entry name" value="Class I glutamine amidotransferase-like"/>
    <property type="match status" value="1"/>
</dbReference>
<dbReference type="PANTHER" id="PTHR43130:SF3">
    <property type="entry name" value="HTH-TYPE TRANSCRIPTIONAL REGULATOR RV1931C"/>
    <property type="match status" value="1"/>
</dbReference>
<keyword evidence="6" id="KW-1185">Reference proteome</keyword>
<organism evidence="5 6">
    <name type="scientific">Nocardia colli</name>
    <dbReference type="NCBI Taxonomy" id="2545717"/>
    <lineage>
        <taxon>Bacteria</taxon>
        <taxon>Bacillati</taxon>
        <taxon>Actinomycetota</taxon>
        <taxon>Actinomycetes</taxon>
        <taxon>Mycobacteriales</taxon>
        <taxon>Nocardiaceae</taxon>
        <taxon>Nocardia</taxon>
    </lineage>
</organism>
<keyword evidence="2" id="KW-0238">DNA-binding</keyword>
<keyword evidence="3" id="KW-0804">Transcription</keyword>
<evidence type="ECO:0000259" key="4">
    <source>
        <dbReference type="PROSITE" id="PS01124"/>
    </source>
</evidence>
<dbReference type="Gene3D" id="3.40.50.880">
    <property type="match status" value="1"/>
</dbReference>
<dbReference type="Pfam" id="PF12833">
    <property type="entry name" value="HTH_18"/>
    <property type="match status" value="1"/>
</dbReference>
<dbReference type="PANTHER" id="PTHR43130">
    <property type="entry name" value="ARAC-FAMILY TRANSCRIPTIONAL REGULATOR"/>
    <property type="match status" value="1"/>
</dbReference>
<dbReference type="InterPro" id="IPR052158">
    <property type="entry name" value="INH-QAR"/>
</dbReference>
<dbReference type="RefSeq" id="WP_150405262.1">
    <property type="nucleotide sequence ID" value="NZ_VXLC01000015.1"/>
</dbReference>
<keyword evidence="1" id="KW-0805">Transcription regulation</keyword>
<dbReference type="AlphaFoldDB" id="A0A5N0EBZ7"/>
<dbReference type="EMBL" id="VXLC01000015">
    <property type="protein sequence ID" value="KAA8885704.1"/>
    <property type="molecule type" value="Genomic_DNA"/>
</dbReference>
<protein>
    <submittedName>
        <fullName evidence="5">GlxA family transcriptional regulator</fullName>
    </submittedName>
</protein>
<reference evidence="5 6" key="1">
    <citation type="submission" date="2019-09" db="EMBL/GenBank/DDBJ databases">
        <authorList>
            <person name="Wang X."/>
        </authorList>
    </citation>
    <scope>NUCLEOTIDE SEQUENCE [LARGE SCALE GENOMIC DNA]</scope>
    <source>
        <strain evidence="5 6">CICC 11023</strain>
    </source>
</reference>
<dbReference type="Proteomes" id="UP000323876">
    <property type="component" value="Unassembled WGS sequence"/>
</dbReference>
<dbReference type="InterPro" id="IPR002818">
    <property type="entry name" value="DJ-1/PfpI"/>
</dbReference>
<dbReference type="Gene3D" id="1.10.10.60">
    <property type="entry name" value="Homeodomain-like"/>
    <property type="match status" value="1"/>
</dbReference>
<dbReference type="CDD" id="cd03137">
    <property type="entry name" value="GATase1_AraC_1"/>
    <property type="match status" value="1"/>
</dbReference>
<evidence type="ECO:0000313" key="6">
    <source>
        <dbReference type="Proteomes" id="UP000323876"/>
    </source>
</evidence>
<evidence type="ECO:0000256" key="2">
    <source>
        <dbReference type="ARBA" id="ARBA00023125"/>
    </source>
</evidence>
<dbReference type="PROSITE" id="PS01124">
    <property type="entry name" value="HTH_ARAC_FAMILY_2"/>
    <property type="match status" value="1"/>
</dbReference>
<dbReference type="GO" id="GO:0043565">
    <property type="term" value="F:sequence-specific DNA binding"/>
    <property type="evidence" value="ECO:0007669"/>
    <property type="project" value="InterPro"/>
</dbReference>
<dbReference type="SMART" id="SM00342">
    <property type="entry name" value="HTH_ARAC"/>
    <property type="match status" value="1"/>
</dbReference>
<evidence type="ECO:0000256" key="3">
    <source>
        <dbReference type="ARBA" id="ARBA00023163"/>
    </source>
</evidence>
<sequence>MTVDTRLVQMVVFDGLQLLDLAGPADVFNAATVLSGKPLYQVEVVAARAGVVRAMNGVELSVSRALEDRGAGVDTLLVTGGLAYGPATRDAELIDGIRRAAPLARRVGSICAGTFLLAEAGLLTNRTVTTHWAGSDLLMRQYPDINVDADRIYVEDNGIWTSAGVTAGIDLAIALVTADHGFELAREISRWLVVYLHRPGGQSQFSVPIAAAPPRLEPLRALQIWIEENLSADLTLDALAQQAGMSTRHFSRVFAAELGVTPARYVEKARVAAARRLLETTDHPVDRIALAVGLRRPETLYRTFLRLVGVAPGAYRERFARPAPANCRR</sequence>
<dbReference type="InterPro" id="IPR009057">
    <property type="entry name" value="Homeodomain-like_sf"/>
</dbReference>
<evidence type="ECO:0000256" key="1">
    <source>
        <dbReference type="ARBA" id="ARBA00023015"/>
    </source>
</evidence>
<accession>A0A5N0EBZ7</accession>
<gene>
    <name evidence="5" type="ORF">F3087_29180</name>
</gene>